<evidence type="ECO:0000313" key="4">
    <source>
        <dbReference type="Proteomes" id="UP000549695"/>
    </source>
</evidence>
<keyword evidence="4" id="KW-1185">Reference proteome</keyword>
<dbReference type="InterPro" id="IPR007061">
    <property type="entry name" value="MST-like"/>
</dbReference>
<dbReference type="AlphaFoldDB" id="A0A852VXC1"/>
<accession>A0AA44ZN15</accession>
<comment type="caution">
    <text evidence="1">The sequence shown here is derived from an EMBL/GenBank/DDBJ whole genome shotgun (WGS) entry which is preliminary data.</text>
</comment>
<evidence type="ECO:0000313" key="3">
    <source>
        <dbReference type="Proteomes" id="UP000232453"/>
    </source>
</evidence>
<dbReference type="NCBIfam" id="NF047843">
    <property type="entry name" value="MST_Rv0443"/>
    <property type="match status" value="1"/>
</dbReference>
<name>A0A852VXC1_PSEA5</name>
<accession>A0A852VXC1</accession>
<dbReference type="Gene3D" id="1.20.120.450">
    <property type="entry name" value="dinb family like domain"/>
    <property type="match status" value="1"/>
</dbReference>
<dbReference type="Proteomes" id="UP000549695">
    <property type="component" value="Unassembled WGS sequence"/>
</dbReference>
<dbReference type="EMBL" id="JACCCZ010000001">
    <property type="protein sequence ID" value="NYF99980.1"/>
    <property type="molecule type" value="Genomic_DNA"/>
</dbReference>
<proteinExistence type="predicted"/>
<dbReference type="RefSeq" id="WP_073574978.1">
    <property type="nucleotide sequence ID" value="NZ_BAAAJZ010000011.1"/>
</dbReference>
<evidence type="ECO:0000313" key="1">
    <source>
        <dbReference type="EMBL" id="NYF99980.1"/>
    </source>
</evidence>
<reference evidence="1 4" key="1">
    <citation type="submission" date="2020-07" db="EMBL/GenBank/DDBJ databases">
        <title>Sequencing the genomes of 1000 actinobacteria strains.</title>
        <authorList>
            <person name="Klenk H.-P."/>
        </authorList>
    </citation>
    <scope>NUCLEOTIDE SEQUENCE [LARGE SCALE GENOMIC DNA]</scope>
    <source>
        <strain evidence="2 3">DSM 44104</strain>
        <strain evidence="1 4">DSM 44749</strain>
    </source>
</reference>
<protein>
    <submittedName>
        <fullName evidence="2">Uncharacterized protein DUF664</fullName>
    </submittedName>
</protein>
<gene>
    <name evidence="2" type="ORF">ATL51_1066</name>
    <name evidence="1" type="ORF">HDA37_000266</name>
</gene>
<dbReference type="Proteomes" id="UP000232453">
    <property type="component" value="Unassembled WGS sequence"/>
</dbReference>
<dbReference type="Pfam" id="PF04978">
    <property type="entry name" value="MST"/>
    <property type="match status" value="1"/>
</dbReference>
<dbReference type="EMBL" id="PHUJ01000003">
    <property type="protein sequence ID" value="PKB29436.1"/>
    <property type="molecule type" value="Genomic_DNA"/>
</dbReference>
<dbReference type="GeneID" id="98050102"/>
<organism evidence="1 4">
    <name type="scientific">Pseudonocardia alni</name>
    <name type="common">Amycolata alni</name>
    <dbReference type="NCBI Taxonomy" id="33907"/>
    <lineage>
        <taxon>Bacteria</taxon>
        <taxon>Bacillati</taxon>
        <taxon>Actinomycetota</taxon>
        <taxon>Actinomycetes</taxon>
        <taxon>Pseudonocardiales</taxon>
        <taxon>Pseudonocardiaceae</taxon>
        <taxon>Pseudonocardia</taxon>
    </lineage>
</organism>
<sequence>MTTTAELLTDHVGRIDELVREVVDGLSEADLARRPEGADGPGNPIGWLVWHLLRVQDDHVAEAFGSDQVWTGEGWAQRFGLDLDVADTGFGHTSSQVDAVRTTADLLSGYGAAVHERTVGHLAGLADDDLSRVLPPTWGENVTLGERLVSVVGDDLQHAGQAAYLRGLLGV</sequence>
<dbReference type="SUPFAM" id="SSF109854">
    <property type="entry name" value="DinB/YfiT-like putative metalloenzymes"/>
    <property type="match status" value="1"/>
</dbReference>
<evidence type="ECO:0000313" key="2">
    <source>
        <dbReference type="EMBL" id="PKB29436.1"/>
    </source>
</evidence>
<dbReference type="InterPro" id="IPR034660">
    <property type="entry name" value="DinB/YfiT-like"/>
</dbReference>